<dbReference type="Proteomes" id="UP000479190">
    <property type="component" value="Unassembled WGS sequence"/>
</dbReference>
<keyword evidence="3" id="KW-1185">Reference proteome</keyword>
<feature type="signal peptide" evidence="1">
    <location>
        <begin position="1"/>
        <end position="21"/>
    </location>
</feature>
<organism evidence="2 3">
    <name type="scientific">Trichogramma brassicae</name>
    <dbReference type="NCBI Taxonomy" id="86971"/>
    <lineage>
        <taxon>Eukaryota</taxon>
        <taxon>Metazoa</taxon>
        <taxon>Ecdysozoa</taxon>
        <taxon>Arthropoda</taxon>
        <taxon>Hexapoda</taxon>
        <taxon>Insecta</taxon>
        <taxon>Pterygota</taxon>
        <taxon>Neoptera</taxon>
        <taxon>Endopterygota</taxon>
        <taxon>Hymenoptera</taxon>
        <taxon>Apocrita</taxon>
        <taxon>Proctotrupomorpha</taxon>
        <taxon>Chalcidoidea</taxon>
        <taxon>Trichogrammatidae</taxon>
        <taxon>Trichogramma</taxon>
    </lineage>
</organism>
<reference evidence="2 3" key="1">
    <citation type="submission" date="2020-02" db="EMBL/GenBank/DDBJ databases">
        <authorList>
            <person name="Ferguson B K."/>
        </authorList>
    </citation>
    <scope>NUCLEOTIDE SEQUENCE [LARGE SCALE GENOMIC DNA]</scope>
</reference>
<evidence type="ECO:0000256" key="1">
    <source>
        <dbReference type="SAM" id="SignalP"/>
    </source>
</evidence>
<feature type="non-terminal residue" evidence="2">
    <location>
        <position position="512"/>
    </location>
</feature>
<evidence type="ECO:0000313" key="2">
    <source>
        <dbReference type="EMBL" id="CAB0042576.1"/>
    </source>
</evidence>
<dbReference type="Pfam" id="PF24664">
    <property type="entry name" value="Monjiviricetes_fusion"/>
    <property type="match status" value="1"/>
</dbReference>
<dbReference type="OrthoDB" id="7311776at2759"/>
<evidence type="ECO:0008006" key="4">
    <source>
        <dbReference type="Google" id="ProtNLM"/>
    </source>
</evidence>
<dbReference type="AlphaFoldDB" id="A0A6H5J001"/>
<dbReference type="EMBL" id="CADCXV010001206">
    <property type="protein sequence ID" value="CAB0042576.1"/>
    <property type="molecule type" value="Genomic_DNA"/>
</dbReference>
<sequence length="512" mass="57388">MWSCTIITCMLLTAIVNEATAEYGYDCGAELTNVTTISLVDVGKCEKSRPELKNNTIRAQLVQLNDYGIATVKECRILIKRSVFYCGMHSHIAAVANGEVQYYKEITRDECDQLHATGSYVHQNLVINDIPRNGSITTPHTFAGTTAEYGRCTGESRYVDAYGTFHDVVVTGFIVIELKSYSAKVDMEADKLQLSTGAVCQASKRHCVNPDGSEAYWSTIQIGECGLNKYSIIYDGYITKVEDMEEKNVVYTLATEDRNFALVKSFEENICGILFMHTDLPRLMIIESGGAQGPLRQRDVIAHNIDLFAYTNAKFLYVEKHFKGQLKEMYYNIMDAKCELERKVIENTLSIATTQPAEVARKIMKGPGYTGIVSGECIHLIKCLRVEILLRATDNCYEQLPVTFQNQSMFLAPRTRILVTNGKEVQCDGRLPPMFKLGDQWYRSLPQIVPAPTPEILTPQMTPTWKYTSPDSLAIGGIYSEKDTKKLRDLIVFPLERGAVMNTILRGAVGQK</sequence>
<keyword evidence="1" id="KW-0732">Signal</keyword>
<name>A0A6H5J001_9HYME</name>
<feature type="chain" id="PRO_5026073761" description="Sema domain-containing protein" evidence="1">
    <location>
        <begin position="22"/>
        <end position="512"/>
    </location>
</feature>
<protein>
    <recommendedName>
        <fullName evidence="4">Sema domain-containing protein</fullName>
    </recommendedName>
</protein>
<accession>A0A6H5J001</accession>
<evidence type="ECO:0000313" key="3">
    <source>
        <dbReference type="Proteomes" id="UP000479190"/>
    </source>
</evidence>
<gene>
    <name evidence="2" type="ORF">TBRA_LOCUS14190</name>
</gene>
<proteinExistence type="predicted"/>